<dbReference type="PANTHER" id="PTHR14211:SF7">
    <property type="entry name" value="RIBOSOME BIOGENESIS PROTEIN NOP53"/>
    <property type="match status" value="1"/>
</dbReference>
<dbReference type="OrthoDB" id="5072at2759"/>
<feature type="compositionally biased region" description="Basic and acidic residues" evidence="6">
    <location>
        <begin position="109"/>
        <end position="118"/>
    </location>
</feature>
<feature type="region of interest" description="Disordered" evidence="6">
    <location>
        <begin position="98"/>
        <end position="120"/>
    </location>
</feature>
<evidence type="ECO:0000256" key="6">
    <source>
        <dbReference type="SAM" id="MobiDB-lite"/>
    </source>
</evidence>
<organism evidence="7 8">
    <name type="scientific">Maudiozyma saulgeensis</name>
    <dbReference type="NCBI Taxonomy" id="1789683"/>
    <lineage>
        <taxon>Eukaryota</taxon>
        <taxon>Fungi</taxon>
        <taxon>Dikarya</taxon>
        <taxon>Ascomycota</taxon>
        <taxon>Saccharomycotina</taxon>
        <taxon>Saccharomycetes</taxon>
        <taxon>Saccharomycetales</taxon>
        <taxon>Saccharomycetaceae</taxon>
        <taxon>Maudiozyma</taxon>
    </lineage>
</organism>
<dbReference type="GO" id="GO:0008097">
    <property type="term" value="F:5S rRNA binding"/>
    <property type="evidence" value="ECO:0007669"/>
    <property type="project" value="TreeGrafter"/>
</dbReference>
<feature type="compositionally biased region" description="Acidic residues" evidence="6">
    <location>
        <begin position="277"/>
        <end position="292"/>
    </location>
</feature>
<dbReference type="PANTHER" id="PTHR14211">
    <property type="entry name" value="GLIOMA SUPPRESSOR CANDIDATE REGION GENE 2"/>
    <property type="match status" value="1"/>
</dbReference>
<dbReference type="GO" id="GO:0006364">
    <property type="term" value="P:rRNA processing"/>
    <property type="evidence" value="ECO:0007669"/>
    <property type="project" value="TreeGrafter"/>
</dbReference>
<dbReference type="PIRSF" id="PIRSF017302">
    <property type="entry name" value="Gltscr2"/>
    <property type="match status" value="1"/>
</dbReference>
<dbReference type="Pfam" id="PF07767">
    <property type="entry name" value="Nop53"/>
    <property type="match status" value="1"/>
</dbReference>
<evidence type="ECO:0000313" key="7">
    <source>
        <dbReference type="EMBL" id="SMN22133.1"/>
    </source>
</evidence>
<feature type="region of interest" description="Disordered" evidence="6">
    <location>
        <begin position="275"/>
        <end position="333"/>
    </location>
</feature>
<feature type="compositionally biased region" description="Basic and acidic residues" evidence="6">
    <location>
        <begin position="293"/>
        <end position="306"/>
    </location>
</feature>
<comment type="subcellular location">
    <subcellularLocation>
        <location evidence="5">Nucleus</location>
        <location evidence="5">Nucleolus</location>
    </subcellularLocation>
    <subcellularLocation>
        <location evidence="5">Nucleus</location>
        <location evidence="5">Nucleoplasm</location>
    </subcellularLocation>
</comment>
<keyword evidence="4 5" id="KW-0539">Nucleus</keyword>
<reference evidence="7 8" key="1">
    <citation type="submission" date="2017-04" db="EMBL/GenBank/DDBJ databases">
        <authorList>
            <person name="Afonso C.L."/>
            <person name="Miller P.J."/>
            <person name="Scott M.A."/>
            <person name="Spackman E."/>
            <person name="Goraichik I."/>
            <person name="Dimitrov K.M."/>
            <person name="Suarez D.L."/>
            <person name="Swayne D.E."/>
        </authorList>
    </citation>
    <scope>NUCLEOTIDE SEQUENCE [LARGE SCALE GENOMIC DNA]</scope>
</reference>
<proteinExistence type="inferred from homology"/>
<protein>
    <recommendedName>
        <fullName evidence="2 5">Ribosome biogenesis protein NOP53</fullName>
    </recommendedName>
</protein>
<comment type="function">
    <text evidence="5">May play a role in ribosome biogenesis.</text>
</comment>
<feature type="region of interest" description="Disordered" evidence="6">
    <location>
        <begin position="1"/>
        <end position="23"/>
    </location>
</feature>
<dbReference type="STRING" id="1789683.A0A1X7R8X2"/>
<dbReference type="Proteomes" id="UP000196158">
    <property type="component" value="Unassembled WGS sequence"/>
</dbReference>
<name>A0A1X7R8X2_9SACH</name>
<evidence type="ECO:0000256" key="3">
    <source>
        <dbReference type="ARBA" id="ARBA00022517"/>
    </source>
</evidence>
<accession>A0A1X7R8X2</accession>
<dbReference type="GO" id="GO:0005654">
    <property type="term" value="C:nucleoplasm"/>
    <property type="evidence" value="ECO:0007669"/>
    <property type="project" value="UniProtKB-SubCell"/>
</dbReference>
<evidence type="ECO:0000256" key="2">
    <source>
        <dbReference type="ARBA" id="ARBA00018339"/>
    </source>
</evidence>
<keyword evidence="3 5" id="KW-0690">Ribosome biogenesis</keyword>
<evidence type="ECO:0000256" key="1">
    <source>
        <dbReference type="ARBA" id="ARBA00008838"/>
    </source>
</evidence>
<evidence type="ECO:0000313" key="8">
    <source>
        <dbReference type="Proteomes" id="UP000196158"/>
    </source>
</evidence>
<gene>
    <name evidence="7" type="ORF">KASA_0I01463G</name>
</gene>
<dbReference type="GO" id="GO:0005730">
    <property type="term" value="C:nucleolus"/>
    <property type="evidence" value="ECO:0007669"/>
    <property type="project" value="UniProtKB-SubCell"/>
</dbReference>
<sequence length="456" mass="52352">MAPSSKSARPAQYKQSSRKGKKAWRKNIDLTDIEKSIEDKIEQEITHGVADLSTLKNDALFAVDNTGDDELKSKLIKRKQIKKNLKSKEILESIKTNSKVSALKHHKHDSSLHSEKKGKIQGVSKKKLNKLLALAGKVQGESKLKNRLNKDGLIKSDTKDLWGDEPVLKNDSKKSVTLPSGIKLDINSETHIPEELLSKSTTSWSLPSVAPSTSKIEPVQVRKYESVPHSGKSYNPESKEWNSLLITEYKKEVINEEKRVQLVEYKEKIKHLMETLNDNEEEDEDTSDESSDEADHTTETKEDGSDYRLSINDPVKNKKKTKYQRNKAKKHEEKVKLQQELKTLKIHVKKLEMIEEIGAVVEEESKIETTSKVTKERRHNKNKLGTKYGILDERLEIKFSDELSDSLRKLKPEGNLLYDNVRKLQSSGKIESRIPLQRGRRYKQNITEKWTHKDFK</sequence>
<dbReference type="EMBL" id="FXLY01000010">
    <property type="protein sequence ID" value="SMN22133.1"/>
    <property type="molecule type" value="Genomic_DNA"/>
</dbReference>
<dbReference type="AlphaFoldDB" id="A0A1X7R8X2"/>
<comment type="similarity">
    <text evidence="1 5">Belongs to the NOP53 family.</text>
</comment>
<dbReference type="GO" id="GO:0000027">
    <property type="term" value="P:ribosomal large subunit assembly"/>
    <property type="evidence" value="ECO:0007669"/>
    <property type="project" value="UniProtKB-UniRule"/>
</dbReference>
<feature type="compositionally biased region" description="Basic residues" evidence="6">
    <location>
        <begin position="317"/>
        <end position="329"/>
    </location>
</feature>
<evidence type="ECO:0000256" key="4">
    <source>
        <dbReference type="ARBA" id="ARBA00023242"/>
    </source>
</evidence>
<dbReference type="InterPro" id="IPR011687">
    <property type="entry name" value="Nop53/GLTSCR2"/>
</dbReference>
<evidence type="ECO:0000256" key="5">
    <source>
        <dbReference type="PIRNR" id="PIRNR017302"/>
    </source>
</evidence>
<keyword evidence="8" id="KW-1185">Reference proteome</keyword>